<feature type="transmembrane region" description="Helical" evidence="7">
    <location>
        <begin position="53"/>
        <end position="71"/>
    </location>
</feature>
<comment type="caution">
    <text evidence="8">The sequence shown here is derived from an EMBL/GenBank/DDBJ whole genome shotgun (WGS) entry which is preliminary data.</text>
</comment>
<dbReference type="PANTHER" id="PTHR33545">
    <property type="entry name" value="UPF0750 MEMBRANE PROTEIN YITT-RELATED"/>
    <property type="match status" value="1"/>
</dbReference>
<protein>
    <submittedName>
        <fullName evidence="8">YitT family protein</fullName>
    </submittedName>
</protein>
<dbReference type="Pfam" id="PF02588">
    <property type="entry name" value="YitT_membrane"/>
    <property type="match status" value="1"/>
</dbReference>
<dbReference type="GO" id="GO:0005886">
    <property type="term" value="C:plasma membrane"/>
    <property type="evidence" value="ECO:0007669"/>
    <property type="project" value="UniProtKB-SubCell"/>
</dbReference>
<feature type="region of interest" description="Disordered" evidence="6">
    <location>
        <begin position="178"/>
        <end position="207"/>
    </location>
</feature>
<feature type="compositionally biased region" description="Acidic residues" evidence="6">
    <location>
        <begin position="188"/>
        <end position="198"/>
    </location>
</feature>
<keyword evidence="3 7" id="KW-0812">Transmembrane</keyword>
<accession>A0A9D2KZH0</accession>
<organism evidence="8 9">
    <name type="scientific">Candidatus Eisenbergiella merdipullorum</name>
    <dbReference type="NCBI Taxonomy" id="2838553"/>
    <lineage>
        <taxon>Bacteria</taxon>
        <taxon>Bacillati</taxon>
        <taxon>Bacillota</taxon>
        <taxon>Clostridia</taxon>
        <taxon>Lachnospirales</taxon>
        <taxon>Lachnospiraceae</taxon>
        <taxon>Eisenbergiella</taxon>
    </lineage>
</organism>
<dbReference type="InterPro" id="IPR051461">
    <property type="entry name" value="UPF0750_membrane"/>
</dbReference>
<reference evidence="8" key="1">
    <citation type="journal article" date="2021" name="PeerJ">
        <title>Extensive microbial diversity within the chicken gut microbiome revealed by metagenomics and culture.</title>
        <authorList>
            <person name="Gilroy R."/>
            <person name="Ravi A."/>
            <person name="Getino M."/>
            <person name="Pursley I."/>
            <person name="Horton D.L."/>
            <person name="Alikhan N.F."/>
            <person name="Baker D."/>
            <person name="Gharbi K."/>
            <person name="Hall N."/>
            <person name="Watson M."/>
            <person name="Adriaenssens E.M."/>
            <person name="Foster-Nyarko E."/>
            <person name="Jarju S."/>
            <person name="Secka A."/>
            <person name="Antonio M."/>
            <person name="Oren A."/>
            <person name="Chaudhuri R.R."/>
            <person name="La Ragione R."/>
            <person name="Hildebrand F."/>
            <person name="Pallen M.J."/>
        </authorList>
    </citation>
    <scope>NUCLEOTIDE SEQUENCE</scope>
    <source>
        <strain evidence="8">CHK179-7159</strain>
    </source>
</reference>
<dbReference type="AlphaFoldDB" id="A0A9D2KZH0"/>
<dbReference type="EMBL" id="DWYY01000046">
    <property type="protein sequence ID" value="HJA92324.1"/>
    <property type="molecule type" value="Genomic_DNA"/>
</dbReference>
<name>A0A9D2KZH0_9FIRM</name>
<evidence type="ECO:0000256" key="5">
    <source>
        <dbReference type="ARBA" id="ARBA00023136"/>
    </source>
</evidence>
<proteinExistence type="predicted"/>
<evidence type="ECO:0000313" key="9">
    <source>
        <dbReference type="Proteomes" id="UP000886858"/>
    </source>
</evidence>
<reference evidence="8" key="2">
    <citation type="submission" date="2021-04" db="EMBL/GenBank/DDBJ databases">
        <authorList>
            <person name="Gilroy R."/>
        </authorList>
    </citation>
    <scope>NUCLEOTIDE SEQUENCE</scope>
    <source>
        <strain evidence="8">CHK179-7159</strain>
    </source>
</reference>
<evidence type="ECO:0000256" key="3">
    <source>
        <dbReference type="ARBA" id="ARBA00022692"/>
    </source>
</evidence>
<feature type="transmembrane region" description="Helical" evidence="7">
    <location>
        <begin position="131"/>
        <end position="147"/>
    </location>
</feature>
<evidence type="ECO:0000256" key="1">
    <source>
        <dbReference type="ARBA" id="ARBA00004651"/>
    </source>
</evidence>
<dbReference type="InterPro" id="IPR003740">
    <property type="entry name" value="YitT"/>
</dbReference>
<evidence type="ECO:0000256" key="7">
    <source>
        <dbReference type="SAM" id="Phobius"/>
    </source>
</evidence>
<sequence length="207" mass="22014">MVNIHQRVHITEGGVLGMILLLNYWFHVPTSLLSPILDAISYAAGFKFLGKQFLPRSIAATLSLAFFLRFWEVVPFRLPDLSDHPLLAAIFGACFVGIGVGLIVRQGISSGGDDALALVISKLTHCKISRAYLATDLTVLVLSLSYIPVSRIAYSLVTVTISSLLIDAVSSFRASKSETVDAAGGEESAAEDVSEEMAEGGGAAQAE</sequence>
<evidence type="ECO:0000256" key="6">
    <source>
        <dbReference type="SAM" id="MobiDB-lite"/>
    </source>
</evidence>
<evidence type="ECO:0000256" key="2">
    <source>
        <dbReference type="ARBA" id="ARBA00022475"/>
    </source>
</evidence>
<feature type="transmembrane region" description="Helical" evidence="7">
    <location>
        <begin position="86"/>
        <end position="104"/>
    </location>
</feature>
<dbReference type="Proteomes" id="UP000886858">
    <property type="component" value="Unassembled WGS sequence"/>
</dbReference>
<evidence type="ECO:0000256" key="4">
    <source>
        <dbReference type="ARBA" id="ARBA00022989"/>
    </source>
</evidence>
<dbReference type="PANTHER" id="PTHR33545:SF10">
    <property type="entry name" value="UPF0750 MEMBRANE PROTEIN YPJC"/>
    <property type="match status" value="1"/>
</dbReference>
<evidence type="ECO:0000313" key="8">
    <source>
        <dbReference type="EMBL" id="HJA92324.1"/>
    </source>
</evidence>
<keyword evidence="2" id="KW-1003">Cell membrane</keyword>
<keyword evidence="5 7" id="KW-0472">Membrane</keyword>
<keyword evidence="4 7" id="KW-1133">Transmembrane helix</keyword>
<gene>
    <name evidence="8" type="ORF">H9717_04295</name>
</gene>
<comment type="subcellular location">
    <subcellularLocation>
        <location evidence="1">Cell membrane</location>
        <topology evidence="1">Multi-pass membrane protein</topology>
    </subcellularLocation>
</comment>